<dbReference type="GO" id="GO:0019897">
    <property type="term" value="C:extrinsic component of plasma membrane"/>
    <property type="evidence" value="ECO:0007669"/>
    <property type="project" value="UniProtKB-UniRule"/>
</dbReference>
<comment type="caution">
    <text evidence="12">The sequence shown here is derived from an EMBL/GenBank/DDBJ whole genome shotgun (WGS) entry which is preliminary data.</text>
</comment>
<evidence type="ECO:0000313" key="13">
    <source>
        <dbReference type="Proteomes" id="UP000177950"/>
    </source>
</evidence>
<dbReference type="PANTHER" id="PTHR34990">
    <property type="entry name" value="UDP-2,3-DIACYLGLUCOSAMINE HYDROLASE-RELATED"/>
    <property type="match status" value="1"/>
</dbReference>
<evidence type="ECO:0000259" key="11">
    <source>
        <dbReference type="Pfam" id="PF00149"/>
    </source>
</evidence>
<dbReference type="SUPFAM" id="SSF56300">
    <property type="entry name" value="Metallo-dependent phosphatases"/>
    <property type="match status" value="1"/>
</dbReference>
<keyword evidence="8 10" id="KW-0472">Membrane</keyword>
<feature type="binding site" evidence="10">
    <location>
        <position position="41"/>
    </location>
    <ligand>
        <name>Mn(2+)</name>
        <dbReference type="ChEBI" id="CHEBI:29035"/>
        <label>2</label>
    </ligand>
</feature>
<evidence type="ECO:0000256" key="1">
    <source>
        <dbReference type="ARBA" id="ARBA00022475"/>
    </source>
</evidence>
<evidence type="ECO:0000313" key="12">
    <source>
        <dbReference type="EMBL" id="OGI57904.1"/>
    </source>
</evidence>
<gene>
    <name evidence="10" type="primary">lpxH</name>
    <name evidence="12" type="ORF">A2V58_02450</name>
</gene>
<feature type="binding site" evidence="10">
    <location>
        <position position="196"/>
    </location>
    <ligand>
        <name>substrate</name>
    </ligand>
</feature>
<feature type="domain" description="Calcineurin-like phosphoesterase" evidence="11">
    <location>
        <begin position="1"/>
        <end position="200"/>
    </location>
</feature>
<comment type="subcellular location">
    <subcellularLocation>
        <location evidence="10">Cell inner membrane</location>
        <topology evidence="10">Peripheral membrane protein</topology>
        <orientation evidence="10">Cytoplasmic side</orientation>
    </subcellularLocation>
</comment>
<keyword evidence="3 10" id="KW-0997">Cell inner membrane</keyword>
<comment type="function">
    <text evidence="10">Hydrolyzes the pyrophosphate bond of UDP-2,3-diacylglucosamine to yield 2,3-diacylglucosamine 1-phosphate (lipid X) and UMP by catalyzing the attack of water at the alpha-P atom. Involved in the biosynthesis of lipid A, a phosphorylated glycolipid that anchors the lipopolysaccharide to the outer membrane of the cell.</text>
</comment>
<dbReference type="GO" id="GO:0005737">
    <property type="term" value="C:cytoplasm"/>
    <property type="evidence" value="ECO:0007669"/>
    <property type="project" value="InterPro"/>
</dbReference>
<dbReference type="Proteomes" id="UP000177950">
    <property type="component" value="Unassembled WGS sequence"/>
</dbReference>
<comment type="cofactor">
    <cofactor evidence="10">
        <name>Mn(2+)</name>
        <dbReference type="ChEBI" id="CHEBI:29035"/>
    </cofactor>
    <text evidence="10">Binds 2 Mn(2+) ions per subunit in a binuclear metal center.</text>
</comment>
<keyword evidence="7 10" id="KW-0443">Lipid metabolism</keyword>
<feature type="binding site" evidence="10">
    <location>
        <begin position="80"/>
        <end position="81"/>
    </location>
    <ligand>
        <name>substrate</name>
    </ligand>
</feature>
<evidence type="ECO:0000256" key="4">
    <source>
        <dbReference type="ARBA" id="ARBA00022556"/>
    </source>
</evidence>
<feature type="binding site" evidence="10">
    <location>
        <position position="80"/>
    </location>
    <ligand>
        <name>Mn(2+)</name>
        <dbReference type="ChEBI" id="CHEBI:29035"/>
        <label>2</label>
    </ligand>
</feature>
<evidence type="ECO:0000256" key="10">
    <source>
        <dbReference type="HAMAP-Rule" id="MF_00575"/>
    </source>
</evidence>
<feature type="binding site" evidence="10">
    <location>
        <position position="41"/>
    </location>
    <ligand>
        <name>Mn(2+)</name>
        <dbReference type="ChEBI" id="CHEBI:29035"/>
        <label>1</label>
    </ligand>
</feature>
<feature type="binding site" evidence="10">
    <location>
        <position position="196"/>
    </location>
    <ligand>
        <name>Mn(2+)</name>
        <dbReference type="ChEBI" id="CHEBI:29035"/>
        <label>2</label>
    </ligand>
</feature>
<comment type="similarity">
    <text evidence="10">Belongs to the LpxH family.</text>
</comment>
<organism evidence="12 13">
    <name type="scientific">Candidatus Muproteobacteria bacterium RBG_19FT_COMBO_61_10</name>
    <dbReference type="NCBI Taxonomy" id="1817761"/>
    <lineage>
        <taxon>Bacteria</taxon>
        <taxon>Pseudomonadati</taxon>
        <taxon>Pseudomonadota</taxon>
        <taxon>Candidatus Muproteobacteria</taxon>
    </lineage>
</organism>
<feature type="binding site" evidence="10">
    <location>
        <position position="10"/>
    </location>
    <ligand>
        <name>Mn(2+)</name>
        <dbReference type="ChEBI" id="CHEBI:29035"/>
        <label>1</label>
    </ligand>
</feature>
<keyword evidence="6 10" id="KW-0378">Hydrolase</keyword>
<feature type="binding site" evidence="10">
    <location>
        <position position="115"/>
    </location>
    <ligand>
        <name>Mn(2+)</name>
        <dbReference type="ChEBI" id="CHEBI:29035"/>
        <label>2</label>
    </ligand>
</feature>
<feature type="binding site" evidence="10">
    <location>
        <position position="168"/>
    </location>
    <ligand>
        <name>substrate</name>
    </ligand>
</feature>
<dbReference type="NCBIfam" id="TIGR01854">
    <property type="entry name" value="lipid_A_lpxH"/>
    <property type="match status" value="1"/>
</dbReference>
<dbReference type="PANTHER" id="PTHR34990:SF1">
    <property type="entry name" value="UDP-2,3-DIACYLGLUCOSAMINE HYDROLASE"/>
    <property type="match status" value="1"/>
</dbReference>
<keyword evidence="5 10" id="KW-0479">Metal-binding</keyword>
<dbReference type="InterPro" id="IPR004843">
    <property type="entry name" value="Calcineurin-like_PHP"/>
</dbReference>
<proteinExistence type="inferred from homology"/>
<evidence type="ECO:0000256" key="7">
    <source>
        <dbReference type="ARBA" id="ARBA00023098"/>
    </source>
</evidence>
<keyword evidence="2 10" id="KW-0444">Lipid biosynthesis</keyword>
<protein>
    <recommendedName>
        <fullName evidence="10">UDP-2,3-diacylglucosamine hydrolase</fullName>
        <ecNumber evidence="10">3.6.1.54</ecNumber>
    </recommendedName>
    <alternativeName>
        <fullName evidence="10">UDP-2,3-diacylglucosamine diphosphatase</fullName>
    </alternativeName>
</protein>
<evidence type="ECO:0000256" key="6">
    <source>
        <dbReference type="ARBA" id="ARBA00022801"/>
    </source>
</evidence>
<dbReference type="InterPro" id="IPR029052">
    <property type="entry name" value="Metallo-depent_PP-like"/>
</dbReference>
<evidence type="ECO:0000256" key="2">
    <source>
        <dbReference type="ARBA" id="ARBA00022516"/>
    </source>
</evidence>
<comment type="caution">
    <text evidence="10">Lacks conserved residue(s) required for the propagation of feature annotation.</text>
</comment>
<feature type="binding site" evidence="10">
    <location>
        <position position="123"/>
    </location>
    <ligand>
        <name>substrate</name>
    </ligand>
</feature>
<feature type="binding site" evidence="10">
    <location>
        <position position="161"/>
    </location>
    <ligand>
        <name>substrate</name>
    </ligand>
</feature>
<reference evidence="12 13" key="1">
    <citation type="journal article" date="2016" name="Nat. Commun.">
        <title>Thousands of microbial genomes shed light on interconnected biogeochemical processes in an aquifer system.</title>
        <authorList>
            <person name="Anantharaman K."/>
            <person name="Brown C.T."/>
            <person name="Hug L.A."/>
            <person name="Sharon I."/>
            <person name="Castelle C.J."/>
            <person name="Probst A.J."/>
            <person name="Thomas B.C."/>
            <person name="Singh A."/>
            <person name="Wilkins M.J."/>
            <person name="Karaoz U."/>
            <person name="Brodie E.L."/>
            <person name="Williams K.H."/>
            <person name="Hubbard S.S."/>
            <person name="Banfield J.F."/>
        </authorList>
    </citation>
    <scope>NUCLEOTIDE SEQUENCE [LARGE SCALE GENOMIC DNA]</scope>
</reference>
<dbReference type="CDD" id="cd07398">
    <property type="entry name" value="MPP_YbbF-LpxH"/>
    <property type="match status" value="1"/>
</dbReference>
<dbReference type="AlphaFoldDB" id="A0A1F6UKJ7"/>
<keyword evidence="4 10" id="KW-0441">Lipid A biosynthesis</keyword>
<dbReference type="EMBL" id="MFSV01000100">
    <property type="protein sequence ID" value="OGI57904.1"/>
    <property type="molecule type" value="Genomic_DNA"/>
</dbReference>
<dbReference type="InterPro" id="IPR043461">
    <property type="entry name" value="LpxH-like"/>
</dbReference>
<dbReference type="EC" id="3.6.1.54" evidence="10"/>
<dbReference type="GO" id="GO:0030145">
    <property type="term" value="F:manganese ion binding"/>
    <property type="evidence" value="ECO:0007669"/>
    <property type="project" value="UniProtKB-UniRule"/>
</dbReference>
<evidence type="ECO:0000256" key="3">
    <source>
        <dbReference type="ARBA" id="ARBA00022519"/>
    </source>
</evidence>
<dbReference type="NCBIfam" id="NF003743">
    <property type="entry name" value="PRK05340.1"/>
    <property type="match status" value="1"/>
</dbReference>
<keyword evidence="1 10" id="KW-1003">Cell membrane</keyword>
<keyword evidence="9 10" id="KW-0464">Manganese</keyword>
<dbReference type="UniPathway" id="UPA00359">
    <property type="reaction ID" value="UER00480"/>
</dbReference>
<dbReference type="HAMAP" id="MF_00575">
    <property type="entry name" value="LpxH"/>
    <property type="match status" value="1"/>
</dbReference>
<feature type="binding site" evidence="10">
    <location>
        <position position="8"/>
    </location>
    <ligand>
        <name>Mn(2+)</name>
        <dbReference type="ChEBI" id="CHEBI:29035"/>
        <label>1</label>
    </ligand>
</feature>
<comment type="pathway">
    <text evidence="10">Glycolipid biosynthesis; lipid IV(A) biosynthesis; lipid IV(A) from (3R)-3-hydroxytetradecanoyl-[acyl-carrier-protein] and UDP-N-acetyl-alpha-D-glucosamine: step 4/6.</text>
</comment>
<dbReference type="Gene3D" id="3.60.21.10">
    <property type="match status" value="1"/>
</dbReference>
<accession>A0A1F6UKJ7</accession>
<name>A0A1F6UKJ7_9PROT</name>
<evidence type="ECO:0000256" key="5">
    <source>
        <dbReference type="ARBA" id="ARBA00022723"/>
    </source>
</evidence>
<evidence type="ECO:0000256" key="9">
    <source>
        <dbReference type="ARBA" id="ARBA00023211"/>
    </source>
</evidence>
<comment type="catalytic activity">
    <reaction evidence="10">
        <text>UDP-2-N,3-O-bis[(3R)-3-hydroxytetradecanoyl]-alpha-D-glucosamine + H2O = 2-N,3-O-bis[(3R)-3-hydroxytetradecanoyl]-alpha-D-glucosaminyl 1-phosphate + UMP + 2 H(+)</text>
        <dbReference type="Rhea" id="RHEA:25213"/>
        <dbReference type="ChEBI" id="CHEBI:15377"/>
        <dbReference type="ChEBI" id="CHEBI:15378"/>
        <dbReference type="ChEBI" id="CHEBI:57865"/>
        <dbReference type="ChEBI" id="CHEBI:57957"/>
        <dbReference type="ChEBI" id="CHEBI:78847"/>
        <dbReference type="EC" id="3.6.1.54"/>
    </reaction>
</comment>
<dbReference type="GO" id="GO:0009245">
    <property type="term" value="P:lipid A biosynthetic process"/>
    <property type="evidence" value="ECO:0007669"/>
    <property type="project" value="UniProtKB-UniRule"/>
</dbReference>
<feature type="binding site" evidence="10">
    <location>
        <position position="198"/>
    </location>
    <ligand>
        <name>Mn(2+)</name>
        <dbReference type="ChEBI" id="CHEBI:29035"/>
        <label>1</label>
    </ligand>
</feature>
<dbReference type="InterPro" id="IPR010138">
    <property type="entry name" value="UDP-diacylglucosamine_Hdrlase"/>
</dbReference>
<dbReference type="GO" id="GO:0008758">
    <property type="term" value="F:UDP-2,3-diacylglucosamine hydrolase activity"/>
    <property type="evidence" value="ECO:0007669"/>
    <property type="project" value="UniProtKB-UniRule"/>
</dbReference>
<evidence type="ECO:0000256" key="8">
    <source>
        <dbReference type="ARBA" id="ARBA00023136"/>
    </source>
</evidence>
<sequence length="240" mass="26859">MTTLFISDLHLCAQRPAVIGLFIDFLRERAARADALYILGDLFEYWIGDDAVSDAEFTPIVDALHALTQGGTPAYIMHGNRDFLIGAGFAAASGCRLLPDPSLIDLHGEAVLLMHGDTLCTDDLAYQNFRRMVRDPQWIAGFLRKTVDERNAVVRNLRETSKAAMAEKKPEIMDVNTQTVETVMRQHGVRHLIHGHTHRPAQHDLRLDGRAARRTVLGDWYEQGSVLVCDARACVLETLR</sequence>
<dbReference type="Pfam" id="PF00149">
    <property type="entry name" value="Metallophos"/>
    <property type="match status" value="1"/>
</dbReference>